<evidence type="ECO:0000313" key="1">
    <source>
        <dbReference type="EMBL" id="KPD32433.1"/>
    </source>
</evidence>
<dbReference type="AlphaFoldDB" id="A0A0N0ZST4"/>
<proteinExistence type="predicted"/>
<dbReference type="InterPro" id="IPR036388">
    <property type="entry name" value="WH-like_DNA-bd_sf"/>
</dbReference>
<dbReference type="EMBL" id="LJJR01000007">
    <property type="protein sequence ID" value="KPD32433.1"/>
    <property type="molecule type" value="Genomic_DNA"/>
</dbReference>
<dbReference type="PROSITE" id="PS01332">
    <property type="entry name" value="HTH_RRF2_1"/>
    <property type="match status" value="1"/>
</dbReference>
<dbReference type="GO" id="GO:0005829">
    <property type="term" value="C:cytosol"/>
    <property type="evidence" value="ECO:0007669"/>
    <property type="project" value="TreeGrafter"/>
</dbReference>
<reference evidence="1 2" key="1">
    <citation type="submission" date="2015-09" db="EMBL/GenBank/DDBJ databases">
        <title>Draft genome sequence of Thermus scotoductus strain K1 isolated from a geothermal spring in Nagorno-Karabakh, Armenia.</title>
        <authorList>
            <person name="Saghatelyan A."/>
            <person name="Poghosyan L."/>
            <person name="Panosyan H."/>
            <person name="Birkeland N.-K."/>
        </authorList>
    </citation>
    <scope>NUCLEOTIDE SEQUENCE [LARGE SCALE GENOMIC DNA]</scope>
    <source>
        <strain evidence="1 2">K1</strain>
    </source>
</reference>
<organism evidence="1 2">
    <name type="scientific">Thermus scotoductus</name>
    <dbReference type="NCBI Taxonomy" id="37636"/>
    <lineage>
        <taxon>Bacteria</taxon>
        <taxon>Thermotogati</taxon>
        <taxon>Deinococcota</taxon>
        <taxon>Deinococci</taxon>
        <taxon>Thermales</taxon>
        <taxon>Thermaceae</taxon>
        <taxon>Thermus</taxon>
    </lineage>
</organism>
<dbReference type="Proteomes" id="UP000053099">
    <property type="component" value="Unassembled WGS sequence"/>
</dbReference>
<dbReference type="InterPro" id="IPR030489">
    <property type="entry name" value="TR_Rrf2-type_CS"/>
</dbReference>
<comment type="caution">
    <text evidence="1">The sequence shown here is derived from an EMBL/GenBank/DDBJ whole genome shotgun (WGS) entry which is preliminary data.</text>
</comment>
<evidence type="ECO:0000313" key="2">
    <source>
        <dbReference type="Proteomes" id="UP000053099"/>
    </source>
</evidence>
<accession>A0A0N0ZST4</accession>
<protein>
    <submittedName>
        <fullName evidence="1">Rrf2 family transcriptional regulator</fullName>
    </submittedName>
</protein>
<dbReference type="PANTHER" id="PTHR33221:SF13">
    <property type="entry name" value="TRANSCRIPTIONAL REGULATOR-RELATED"/>
    <property type="match status" value="1"/>
</dbReference>
<dbReference type="Gene3D" id="1.10.10.10">
    <property type="entry name" value="Winged helix-like DNA-binding domain superfamily/Winged helix DNA-binding domain"/>
    <property type="match status" value="1"/>
</dbReference>
<name>A0A0N0ZST4_THESC</name>
<dbReference type="NCBIfam" id="TIGR00738">
    <property type="entry name" value="rrf2_super"/>
    <property type="match status" value="1"/>
</dbReference>
<dbReference type="InterPro" id="IPR000944">
    <property type="entry name" value="Tscrpt_reg_Rrf2"/>
</dbReference>
<dbReference type="PATRIC" id="fig|37636.3.peg.2365"/>
<sequence>MPVRSLLRREESYALHALLLLAEEPGLSAAEIAAKLKAPPAFMAKVLSKLAKAGLVESRVGRTGGVWLKAPPEGITLLKVMESLSGPVAVDLCATLKRCPTEERQGFCHLKPHLARLNREIRQALASLTLKDLLPKAPEEA</sequence>
<dbReference type="Pfam" id="PF02082">
    <property type="entry name" value="Rrf2"/>
    <property type="match status" value="1"/>
</dbReference>
<gene>
    <name evidence="1" type="ORF">AN926_03180</name>
</gene>
<dbReference type="PANTHER" id="PTHR33221">
    <property type="entry name" value="WINGED HELIX-TURN-HELIX TRANSCRIPTIONAL REGULATOR, RRF2 FAMILY"/>
    <property type="match status" value="1"/>
</dbReference>
<dbReference type="InterPro" id="IPR036390">
    <property type="entry name" value="WH_DNA-bd_sf"/>
</dbReference>
<dbReference type="SUPFAM" id="SSF46785">
    <property type="entry name" value="Winged helix' DNA-binding domain"/>
    <property type="match status" value="1"/>
</dbReference>
<dbReference type="PROSITE" id="PS51197">
    <property type="entry name" value="HTH_RRF2_2"/>
    <property type="match status" value="1"/>
</dbReference>
<dbReference type="GO" id="GO:0003700">
    <property type="term" value="F:DNA-binding transcription factor activity"/>
    <property type="evidence" value="ECO:0007669"/>
    <property type="project" value="TreeGrafter"/>
</dbReference>